<evidence type="ECO:0000313" key="2">
    <source>
        <dbReference type="EMBL" id="ORZ03344.1"/>
    </source>
</evidence>
<dbReference type="Pfam" id="PF10229">
    <property type="entry name" value="MMADHC"/>
    <property type="match status" value="1"/>
</dbReference>
<evidence type="ECO:0000256" key="1">
    <source>
        <dbReference type="SAM" id="MobiDB-lite"/>
    </source>
</evidence>
<dbReference type="InParanoid" id="A0A1X2HV35"/>
<dbReference type="STRING" id="13706.A0A1X2HV35"/>
<name>A0A1X2HV35_SYNRA</name>
<sequence length="208" mass="22998">MPIPEPATSPDRLGSTKDSSTAGKKSKKVTSCPISPTRCQYGGSTFEYAAFSPSTRFLKEVQAVFPRLSRQQLNTVLIVPVFQQCENDMVGITPEINRERDVKLELFIEWGNKVADRLAQVGMWGDMTDPASGYPVRSEPGPSTYPDVQATHSLMPSMVDVQNVGCCHILLHRDWKSHVYPATFFTTAPADILQKIIAEIINNDSSHA</sequence>
<dbReference type="Proteomes" id="UP000242180">
    <property type="component" value="Unassembled WGS sequence"/>
</dbReference>
<dbReference type="OrthoDB" id="10263782at2759"/>
<evidence type="ECO:0008006" key="4">
    <source>
        <dbReference type="Google" id="ProtNLM"/>
    </source>
</evidence>
<feature type="region of interest" description="Disordered" evidence="1">
    <location>
        <begin position="1"/>
        <end position="32"/>
    </location>
</feature>
<evidence type="ECO:0000313" key="3">
    <source>
        <dbReference type="Proteomes" id="UP000242180"/>
    </source>
</evidence>
<dbReference type="AlphaFoldDB" id="A0A1X2HV35"/>
<accession>A0A1X2HV35</accession>
<dbReference type="PANTHER" id="PTHR13192:SF3">
    <property type="entry name" value="COBALAMIN TRAFFICKING PROTEIN CBLD"/>
    <property type="match status" value="1"/>
</dbReference>
<reference evidence="2 3" key="1">
    <citation type="submission" date="2016-07" db="EMBL/GenBank/DDBJ databases">
        <title>Pervasive Adenine N6-methylation of Active Genes in Fungi.</title>
        <authorList>
            <consortium name="DOE Joint Genome Institute"/>
            <person name="Mondo S.J."/>
            <person name="Dannebaum R.O."/>
            <person name="Kuo R.C."/>
            <person name="Labutti K."/>
            <person name="Haridas S."/>
            <person name="Kuo A."/>
            <person name="Salamov A."/>
            <person name="Ahrendt S.R."/>
            <person name="Lipzen A."/>
            <person name="Sullivan W."/>
            <person name="Andreopoulos W.B."/>
            <person name="Clum A."/>
            <person name="Lindquist E."/>
            <person name="Daum C."/>
            <person name="Ramamoorthy G.K."/>
            <person name="Gryganskyi A."/>
            <person name="Culley D."/>
            <person name="Magnuson J.K."/>
            <person name="James T.Y."/>
            <person name="O'Malley M.A."/>
            <person name="Stajich J.E."/>
            <person name="Spatafora J.W."/>
            <person name="Visel A."/>
            <person name="Grigoriev I.V."/>
        </authorList>
    </citation>
    <scope>NUCLEOTIDE SEQUENCE [LARGE SCALE GENOMIC DNA]</scope>
    <source>
        <strain evidence="2 3">NRRL 2496</strain>
    </source>
</reference>
<dbReference type="InterPro" id="IPR019362">
    <property type="entry name" value="MMADHC"/>
</dbReference>
<dbReference type="GO" id="GO:0009235">
    <property type="term" value="P:cobalamin metabolic process"/>
    <property type="evidence" value="ECO:0007669"/>
    <property type="project" value="InterPro"/>
</dbReference>
<dbReference type="OMA" id="FMRFGCD"/>
<organism evidence="2 3">
    <name type="scientific">Syncephalastrum racemosum</name>
    <name type="common">Filamentous fungus</name>
    <dbReference type="NCBI Taxonomy" id="13706"/>
    <lineage>
        <taxon>Eukaryota</taxon>
        <taxon>Fungi</taxon>
        <taxon>Fungi incertae sedis</taxon>
        <taxon>Mucoromycota</taxon>
        <taxon>Mucoromycotina</taxon>
        <taxon>Mucoromycetes</taxon>
        <taxon>Mucorales</taxon>
        <taxon>Syncephalastraceae</taxon>
        <taxon>Syncephalastrum</taxon>
    </lineage>
</organism>
<dbReference type="EMBL" id="MCGN01000001">
    <property type="protein sequence ID" value="ORZ03344.1"/>
    <property type="molecule type" value="Genomic_DNA"/>
</dbReference>
<comment type="caution">
    <text evidence="2">The sequence shown here is derived from an EMBL/GenBank/DDBJ whole genome shotgun (WGS) entry which is preliminary data.</text>
</comment>
<gene>
    <name evidence="2" type="ORF">BCR43DRAFT_483183</name>
</gene>
<protein>
    <recommendedName>
        <fullName evidence="4">Methylmalonic aciduria and homocystinuria type D protein</fullName>
    </recommendedName>
</protein>
<dbReference type="PANTHER" id="PTHR13192">
    <property type="entry name" value="MY011 PROTEIN"/>
    <property type="match status" value="1"/>
</dbReference>
<keyword evidence="3" id="KW-1185">Reference proteome</keyword>
<proteinExistence type="predicted"/>